<dbReference type="SUPFAM" id="SSF63829">
    <property type="entry name" value="Calcium-dependent phosphotriesterase"/>
    <property type="match status" value="1"/>
</dbReference>
<evidence type="ECO:0000313" key="2">
    <source>
        <dbReference type="EMBL" id="KAK1924569.1"/>
    </source>
</evidence>
<evidence type="ECO:0000313" key="3">
    <source>
        <dbReference type="Proteomes" id="UP001182556"/>
    </source>
</evidence>
<dbReference type="InterPro" id="IPR052988">
    <property type="entry name" value="Oryzine_lactonohydrolase"/>
</dbReference>
<name>A0AAD9FQY3_PAPLA</name>
<proteinExistence type="predicted"/>
<protein>
    <recommendedName>
        <fullName evidence="1">SMP-30/Gluconolactonase/LRE-like region domain-containing protein</fullName>
    </recommendedName>
</protein>
<dbReference type="Proteomes" id="UP001182556">
    <property type="component" value="Unassembled WGS sequence"/>
</dbReference>
<comment type="caution">
    <text evidence="2">The sequence shown here is derived from an EMBL/GenBank/DDBJ whole genome shotgun (WGS) entry which is preliminary data.</text>
</comment>
<accession>A0AAD9FQY3</accession>
<keyword evidence="3" id="KW-1185">Reference proteome</keyword>
<dbReference type="InterPro" id="IPR013658">
    <property type="entry name" value="SGL"/>
</dbReference>
<organism evidence="2 3">
    <name type="scientific">Papiliotrema laurentii</name>
    <name type="common">Cryptococcus laurentii</name>
    <dbReference type="NCBI Taxonomy" id="5418"/>
    <lineage>
        <taxon>Eukaryota</taxon>
        <taxon>Fungi</taxon>
        <taxon>Dikarya</taxon>
        <taxon>Basidiomycota</taxon>
        <taxon>Agaricomycotina</taxon>
        <taxon>Tremellomycetes</taxon>
        <taxon>Tremellales</taxon>
        <taxon>Rhynchogastremaceae</taxon>
        <taxon>Papiliotrema</taxon>
    </lineage>
</organism>
<dbReference type="PANTHER" id="PTHR47064:SF2">
    <property type="entry name" value="SMP-30_GLUCONOLACTONASE_LRE-LIKE REGION DOMAIN-CONTAINING PROTEIN-RELATED"/>
    <property type="match status" value="1"/>
</dbReference>
<dbReference type="Gene3D" id="2.120.10.30">
    <property type="entry name" value="TolB, C-terminal domain"/>
    <property type="match status" value="1"/>
</dbReference>
<reference evidence="2" key="1">
    <citation type="submission" date="2023-02" db="EMBL/GenBank/DDBJ databases">
        <title>Identification and recombinant expression of a fungal hydrolase from Papiliotrema laurentii that hydrolyzes apple cutin and clears colloidal polyester polyurethane.</title>
        <authorList>
            <consortium name="DOE Joint Genome Institute"/>
            <person name="Roman V.A."/>
            <person name="Bojanowski C."/>
            <person name="Crable B.R."/>
            <person name="Wagner D.N."/>
            <person name="Hung C.S."/>
            <person name="Nadeau L.J."/>
            <person name="Schratz L."/>
            <person name="Haridas S."/>
            <person name="Pangilinan J."/>
            <person name="Lipzen A."/>
            <person name="Na H."/>
            <person name="Yan M."/>
            <person name="Ng V."/>
            <person name="Grigoriev I.V."/>
            <person name="Spatafora J.W."/>
            <person name="Barlow D."/>
            <person name="Biffinger J."/>
            <person name="Kelley-Loughnane N."/>
            <person name="Varaljay V.A."/>
            <person name="Crookes-Goodson W.J."/>
        </authorList>
    </citation>
    <scope>NUCLEOTIDE SEQUENCE</scope>
    <source>
        <strain evidence="2">5307AH</strain>
    </source>
</reference>
<feature type="domain" description="SMP-30/Gluconolactonase/LRE-like region" evidence="1">
    <location>
        <begin position="110"/>
        <end position="350"/>
    </location>
</feature>
<evidence type="ECO:0000259" key="1">
    <source>
        <dbReference type="Pfam" id="PF08450"/>
    </source>
</evidence>
<dbReference type="EMBL" id="JAODAN010000004">
    <property type="protein sequence ID" value="KAK1924569.1"/>
    <property type="molecule type" value="Genomic_DNA"/>
</dbReference>
<gene>
    <name evidence="2" type="ORF">DB88DRAFT_485980</name>
</gene>
<dbReference type="PANTHER" id="PTHR47064">
    <property type="entry name" value="PUTATIVE (AFU_ORTHOLOGUE AFUA_1G08990)-RELATED"/>
    <property type="match status" value="1"/>
</dbReference>
<dbReference type="AlphaFoldDB" id="A0AAD9FQY3"/>
<sequence length="393" mass="41919">MSRIQFISPMTLSVLEPTFHRHAFSRSVLGTTTVEGNPCVKADETPFVGHDQRFSEIVGAKARVTVLATKDYPFAHEAGVYVPEEDEVWITSNLLEATGGSATSTGKRVEISRLSLARGSVDIVDLPAIRLGNGGCPYDGGILFCDQGGGSGQPSQLVHVDPNTLSSRVLLNNYNGRRFNSLNDVIILPPRGTATSSTRPSPGTTIWFTDPPYGFEQGFRPPCQLPPQIYVFDPESGEVKAVADGFDHPNGIAFSPDGETCYITDTSHINGTGHLDPSLQSSIYAFDVVRSKAAPYRGIGLSNRRLFAFADTGVPDGIKCDTQGNVYSGCGDGIHVWDPEGTLLGRIVLGRTSEGGSTGCANFCFASGGRMVCFAENKAYLVSGLNVEGDLVA</sequence>
<dbReference type="InterPro" id="IPR011042">
    <property type="entry name" value="6-blade_b-propeller_TolB-like"/>
</dbReference>
<dbReference type="Pfam" id="PF08450">
    <property type="entry name" value="SGL"/>
    <property type="match status" value="1"/>
</dbReference>